<reference evidence="9 10" key="1">
    <citation type="journal article" date="2015" name="Genome Biol. Evol.">
        <title>Phylogenomic analyses indicate that early fungi evolved digesting cell walls of algal ancestors of land plants.</title>
        <authorList>
            <person name="Chang Y."/>
            <person name="Wang S."/>
            <person name="Sekimoto S."/>
            <person name="Aerts A.L."/>
            <person name="Choi C."/>
            <person name="Clum A."/>
            <person name="LaButti K.M."/>
            <person name="Lindquist E.A."/>
            <person name="Yee Ngan C."/>
            <person name="Ohm R.A."/>
            <person name="Salamov A.A."/>
            <person name="Grigoriev I.V."/>
            <person name="Spatafora J.W."/>
            <person name="Berbee M.L."/>
        </authorList>
    </citation>
    <scope>NUCLEOTIDE SEQUENCE [LARGE SCALE GENOMIC DNA]</scope>
    <source>
        <strain evidence="9 10">JEL478</strain>
    </source>
</reference>
<proteinExistence type="inferred from homology"/>
<dbReference type="InterPro" id="IPR016812">
    <property type="entry name" value="PPase_methylesterase_euk"/>
</dbReference>
<evidence type="ECO:0000256" key="2">
    <source>
        <dbReference type="ARBA" id="ARBA00020672"/>
    </source>
</evidence>
<dbReference type="SUPFAM" id="SSF53474">
    <property type="entry name" value="alpha/beta-Hydrolases"/>
    <property type="match status" value="1"/>
</dbReference>
<dbReference type="STRING" id="1344416.A0A139A3D8"/>
<evidence type="ECO:0000256" key="6">
    <source>
        <dbReference type="PIRNR" id="PIRNR022950"/>
    </source>
</evidence>
<evidence type="ECO:0000256" key="5">
    <source>
        <dbReference type="ARBA" id="ARBA00049203"/>
    </source>
</evidence>
<comment type="similarity">
    <text evidence="1 6">Belongs to the AB hydrolase superfamily.</text>
</comment>
<evidence type="ECO:0000313" key="9">
    <source>
        <dbReference type="EMBL" id="KXS11336.1"/>
    </source>
</evidence>
<feature type="active site" evidence="7">
    <location>
        <position position="334"/>
    </location>
</feature>
<feature type="domain" description="AB hydrolase-1" evidence="8">
    <location>
        <begin position="85"/>
        <end position="336"/>
    </location>
</feature>
<dbReference type="PANTHER" id="PTHR14189:SF0">
    <property type="entry name" value="PROTEIN PHOSPHATASE METHYLESTERASE 1"/>
    <property type="match status" value="1"/>
</dbReference>
<dbReference type="Pfam" id="PF12697">
    <property type="entry name" value="Abhydrolase_6"/>
    <property type="match status" value="1"/>
</dbReference>
<dbReference type="OrthoDB" id="194865at2759"/>
<comment type="function">
    <text evidence="6">Demethylates proteins that have been reversibly carboxymethylated.</text>
</comment>
<evidence type="ECO:0000256" key="4">
    <source>
        <dbReference type="ARBA" id="ARBA00022801"/>
    </source>
</evidence>
<gene>
    <name evidence="9" type="ORF">M427DRAFT_60751</name>
</gene>
<organism evidence="9 10">
    <name type="scientific">Gonapodya prolifera (strain JEL478)</name>
    <name type="common">Monoblepharis prolifera</name>
    <dbReference type="NCBI Taxonomy" id="1344416"/>
    <lineage>
        <taxon>Eukaryota</taxon>
        <taxon>Fungi</taxon>
        <taxon>Fungi incertae sedis</taxon>
        <taxon>Chytridiomycota</taxon>
        <taxon>Chytridiomycota incertae sedis</taxon>
        <taxon>Monoblepharidomycetes</taxon>
        <taxon>Monoblepharidales</taxon>
        <taxon>Gonapodyaceae</taxon>
        <taxon>Gonapodya</taxon>
    </lineage>
</organism>
<dbReference type="OMA" id="VMVCHHG"/>
<comment type="catalytic activity">
    <reaction evidence="5">
        <text>[phosphatase 2A protein]-C-terminal L-leucine methyl ester + H2O = [phosphatase 2A protein]-C-terminal L-leucine + methanol + H(+)</text>
        <dbReference type="Rhea" id="RHEA:48548"/>
        <dbReference type="Rhea" id="RHEA-COMP:12134"/>
        <dbReference type="Rhea" id="RHEA-COMP:12135"/>
        <dbReference type="ChEBI" id="CHEBI:15377"/>
        <dbReference type="ChEBI" id="CHEBI:15378"/>
        <dbReference type="ChEBI" id="CHEBI:17790"/>
        <dbReference type="ChEBI" id="CHEBI:90516"/>
        <dbReference type="ChEBI" id="CHEBI:90517"/>
        <dbReference type="EC" id="3.1.1.89"/>
    </reaction>
</comment>
<keyword evidence="3 6" id="KW-0719">Serine esterase</keyword>
<dbReference type="InterPro" id="IPR000073">
    <property type="entry name" value="AB_hydrolase_1"/>
</dbReference>
<evidence type="ECO:0000313" key="10">
    <source>
        <dbReference type="Proteomes" id="UP000070544"/>
    </source>
</evidence>
<dbReference type="Proteomes" id="UP000070544">
    <property type="component" value="Unassembled WGS sequence"/>
</dbReference>
<evidence type="ECO:0000259" key="8">
    <source>
        <dbReference type="Pfam" id="PF12697"/>
    </source>
</evidence>
<dbReference type="PANTHER" id="PTHR14189">
    <property type="entry name" value="PROTEIN PHOSPHATASE METHYLESTERASE-1 RELATED"/>
    <property type="match status" value="1"/>
</dbReference>
<dbReference type="AlphaFoldDB" id="A0A139A3D8"/>
<sequence length="339" mass="36321">MHSHPSLPPFAPSSAIPLPSRPSVPADLSPISPLSYFDTASSVSLSSYSFRVFHSGTSIPALTIPAPEPVVRGPSPLNPSAPMCFVLHHGGGYSAASFGLVAKRLREMDPACAVVAWDCRGHGESKADVAEETVLTARIKEDLSLSRLSADTVELVETMGLHTCGRDLVFVGHSLGGAVVVDAVKQGRWTNVLGVVVVDVVEGSAKDSLRHMHTYIHSRPSRFFAVADAVRWSLTSSTIRTPEAARLTMPPLVVPAPPGDERAERGGPGLEWRTDLAATEEFWDGWFEDLSAKFLSVRAAKLLVLAGTDRLDTPLMIGQMQGKFQLTVIQDSGHLVCTP</sequence>
<dbReference type="EMBL" id="KQ965803">
    <property type="protein sequence ID" value="KXS11336.1"/>
    <property type="molecule type" value="Genomic_DNA"/>
</dbReference>
<dbReference type="GO" id="GO:0051723">
    <property type="term" value="F:protein methylesterase activity"/>
    <property type="evidence" value="ECO:0007669"/>
    <property type="project" value="UniProtKB-EC"/>
</dbReference>
<dbReference type="EC" id="3.1.1.-" evidence="6"/>
<keyword evidence="10" id="KW-1185">Reference proteome</keyword>
<evidence type="ECO:0000256" key="7">
    <source>
        <dbReference type="PIRSR" id="PIRSR022950-1"/>
    </source>
</evidence>
<keyword evidence="4 6" id="KW-0378">Hydrolase</keyword>
<evidence type="ECO:0000256" key="1">
    <source>
        <dbReference type="ARBA" id="ARBA00008645"/>
    </source>
</evidence>
<name>A0A139A3D8_GONPJ</name>
<dbReference type="PIRSF" id="PIRSF022950">
    <property type="entry name" value="PPase_methylesterase_euk"/>
    <property type="match status" value="1"/>
</dbReference>
<feature type="active site" evidence="7">
    <location>
        <position position="174"/>
    </location>
</feature>
<evidence type="ECO:0000256" key="3">
    <source>
        <dbReference type="ARBA" id="ARBA00022487"/>
    </source>
</evidence>
<protein>
    <recommendedName>
        <fullName evidence="2 6">Protein phosphatase methylesterase 1</fullName>
        <shortName evidence="6">PME-1</shortName>
        <ecNumber evidence="6">3.1.1.-</ecNumber>
    </recommendedName>
</protein>
<accession>A0A139A3D8</accession>
<dbReference type="InterPro" id="IPR029058">
    <property type="entry name" value="AB_hydrolase_fold"/>
</dbReference>
<feature type="active site" evidence="7">
    <location>
        <position position="199"/>
    </location>
</feature>
<dbReference type="Gene3D" id="3.40.50.1820">
    <property type="entry name" value="alpha/beta hydrolase"/>
    <property type="match status" value="1"/>
</dbReference>